<dbReference type="PANTHER" id="PTHR31066:SF27">
    <property type="entry name" value="EXPRESSED PROTEIN"/>
    <property type="match status" value="1"/>
</dbReference>
<protein>
    <recommendedName>
        <fullName evidence="2">PB1 domain-containing protein</fullName>
    </recommendedName>
</protein>
<feature type="compositionally biased region" description="Low complexity" evidence="1">
    <location>
        <begin position="259"/>
        <end position="277"/>
    </location>
</feature>
<feature type="compositionally biased region" description="Polar residues" evidence="1">
    <location>
        <begin position="453"/>
        <end position="467"/>
    </location>
</feature>
<feature type="compositionally biased region" description="Polar residues" evidence="1">
    <location>
        <begin position="35"/>
        <end position="45"/>
    </location>
</feature>
<feature type="compositionally biased region" description="Polar residues" evidence="1">
    <location>
        <begin position="408"/>
        <end position="424"/>
    </location>
</feature>
<accession>V4LC36</accession>
<dbReference type="SUPFAM" id="SSF54277">
    <property type="entry name" value="CAD &amp; PB1 domains"/>
    <property type="match status" value="1"/>
</dbReference>
<dbReference type="KEGG" id="eus:EUTSA_v10000795mg"/>
<gene>
    <name evidence="3" type="ORF">EUTSA_v10000795mg</name>
</gene>
<dbReference type="eggNOG" id="ENOG502QWE0">
    <property type="taxonomic scope" value="Eukaryota"/>
</dbReference>
<dbReference type="STRING" id="72664.V4LC36"/>
<feature type="compositionally biased region" description="Low complexity" evidence="1">
    <location>
        <begin position="8"/>
        <end position="23"/>
    </location>
</feature>
<sequence>MEPPPPSLSSTAVASTVVPTTTVPVPPPPHVTSSYPESLDSSPRSRTTDGWDDLPAPSGGGGGGSAVSSKLRLMCSYGGHILPRPHDKSLCYMGGDTRIVVVDRNSSLSSLVARLSNTLLNGRSFTLKYQLPSEDLDSLISVTTDEDLDNMIEEYDRTISASNSTKPSRLRLFLFTAKPEATQSMGQILESSAKSDDWFLNALNSAGLLNRGFSDSDTNVNRLLGLDDALAQRSNSGENGNNLDSSVNNDDGSVKSAKQQQQQQQIQQPPPQQQGGQDVHNLPDSPMLDTSSSFGSTSSSPSLANLPPIRVHVEESGGARGMQDQRLGIEEQFARFNVGNNKQLQHQQEDGFAAISSPPPMPVTIALPAAPVSAATASSEFQTRVILDDERSDHGVAAGYRKPPTPRSQPQNLAPQQAHQVKSNSGGGHELPSPNSVSSDSSMNNPMFHPKTSAYQEPISQMPSGSTVVAGLINPSDPNTLLSQNQNQEPGYIINPQFEQQQSTQSQPQLQQFIHAAPPQYIHHHPSSGRPVPTYIQVYPSQQQQSFHRHPGQLDQQPYPVYYVAAPPPPMPYSVSEAPGSLPSSHPQAPPSSTMMPPPPNNHMRSVPGGKPETGVYTTATGMGGAQMVHQIPTSQQQFMGFSQIHHPPQSASAGIPNYGYEYADNAHKQVYYTQPLGHAQYQTMTGPPPAMVLPDGSAPAKLPAENMTQQIRSSQPL</sequence>
<dbReference type="SMART" id="SM00666">
    <property type="entry name" value="PB1"/>
    <property type="match status" value="1"/>
</dbReference>
<proteinExistence type="predicted"/>
<feature type="compositionally biased region" description="Low complexity" evidence="1">
    <location>
        <begin position="432"/>
        <end position="446"/>
    </location>
</feature>
<dbReference type="EMBL" id="KI517465">
    <property type="protein sequence ID" value="ESQ39957.1"/>
    <property type="molecule type" value="Genomic_DNA"/>
</dbReference>
<dbReference type="CDD" id="cd06410">
    <property type="entry name" value="PB1_UP2"/>
    <property type="match status" value="1"/>
</dbReference>
<dbReference type="InterPro" id="IPR053793">
    <property type="entry name" value="PB1-like"/>
</dbReference>
<dbReference type="GO" id="GO:0005737">
    <property type="term" value="C:cytoplasm"/>
    <property type="evidence" value="ECO:0007669"/>
    <property type="project" value="EnsemblPlants"/>
</dbReference>
<dbReference type="PANTHER" id="PTHR31066">
    <property type="entry name" value="OS05G0427100 PROTEIN-RELATED"/>
    <property type="match status" value="1"/>
</dbReference>
<feature type="compositionally biased region" description="Low complexity" evidence="1">
    <location>
        <begin position="291"/>
        <end position="302"/>
    </location>
</feature>
<name>V4LC36_EUTSA</name>
<feature type="compositionally biased region" description="Polar residues" evidence="1">
    <location>
        <begin position="233"/>
        <end position="251"/>
    </location>
</feature>
<feature type="domain" description="PB1" evidence="2">
    <location>
        <begin position="70"/>
        <end position="177"/>
    </location>
</feature>
<feature type="region of interest" description="Disordered" evidence="1">
    <location>
        <begin position="687"/>
        <end position="718"/>
    </location>
</feature>
<dbReference type="PROSITE" id="PS51745">
    <property type="entry name" value="PB1"/>
    <property type="match status" value="1"/>
</dbReference>
<organism evidence="3 4">
    <name type="scientific">Eutrema salsugineum</name>
    <name type="common">Saltwater cress</name>
    <name type="synonym">Sisymbrium salsugineum</name>
    <dbReference type="NCBI Taxonomy" id="72664"/>
    <lineage>
        <taxon>Eukaryota</taxon>
        <taxon>Viridiplantae</taxon>
        <taxon>Streptophyta</taxon>
        <taxon>Embryophyta</taxon>
        <taxon>Tracheophyta</taxon>
        <taxon>Spermatophyta</taxon>
        <taxon>Magnoliopsida</taxon>
        <taxon>eudicotyledons</taxon>
        <taxon>Gunneridae</taxon>
        <taxon>Pentapetalae</taxon>
        <taxon>rosids</taxon>
        <taxon>malvids</taxon>
        <taxon>Brassicales</taxon>
        <taxon>Brassicaceae</taxon>
        <taxon>Eutremeae</taxon>
        <taxon>Eutrema</taxon>
    </lineage>
</organism>
<feature type="region of interest" description="Disordered" evidence="1">
    <location>
        <begin position="233"/>
        <end position="307"/>
    </location>
</feature>
<dbReference type="FunFam" id="3.10.20.90:FF:000058">
    <property type="entry name" value="Octicosapeptide/phox/Bem1p domain kinase superfamily protein"/>
    <property type="match status" value="1"/>
</dbReference>
<evidence type="ECO:0000313" key="3">
    <source>
        <dbReference type="EMBL" id="ESQ39957.1"/>
    </source>
</evidence>
<evidence type="ECO:0000313" key="4">
    <source>
        <dbReference type="Proteomes" id="UP000030689"/>
    </source>
</evidence>
<evidence type="ECO:0000259" key="2">
    <source>
        <dbReference type="PROSITE" id="PS51745"/>
    </source>
</evidence>
<feature type="region of interest" description="Disordered" evidence="1">
    <location>
        <begin position="1"/>
        <end position="65"/>
    </location>
</feature>
<dbReference type="GO" id="GO:0012505">
    <property type="term" value="C:endomembrane system"/>
    <property type="evidence" value="ECO:0007669"/>
    <property type="project" value="EnsemblPlants"/>
</dbReference>
<dbReference type="InterPro" id="IPR000270">
    <property type="entry name" value="PB1_dom"/>
</dbReference>
<dbReference type="Gene3D" id="3.10.20.90">
    <property type="entry name" value="Phosphatidylinositol 3-kinase Catalytic Subunit, Chain A, domain 1"/>
    <property type="match status" value="1"/>
</dbReference>
<dbReference type="Pfam" id="PF00564">
    <property type="entry name" value="PB1"/>
    <property type="match status" value="1"/>
</dbReference>
<feature type="compositionally biased region" description="Polar residues" evidence="1">
    <location>
        <begin position="707"/>
        <end position="718"/>
    </location>
</feature>
<dbReference type="InterPro" id="IPR053198">
    <property type="entry name" value="Gynoecium_Dev_Regulator"/>
</dbReference>
<reference evidence="3 4" key="1">
    <citation type="journal article" date="2013" name="Front. Plant Sci.">
        <title>The Reference Genome of the Halophytic Plant Eutrema salsugineum.</title>
        <authorList>
            <person name="Yang R."/>
            <person name="Jarvis D.E."/>
            <person name="Chen H."/>
            <person name="Beilstein M.A."/>
            <person name="Grimwood J."/>
            <person name="Jenkins J."/>
            <person name="Shu S."/>
            <person name="Prochnik S."/>
            <person name="Xin M."/>
            <person name="Ma C."/>
            <person name="Schmutz J."/>
            <person name="Wing R.A."/>
            <person name="Mitchell-Olds T."/>
            <person name="Schumaker K.S."/>
            <person name="Wang X."/>
        </authorList>
    </citation>
    <scope>NUCLEOTIDE SEQUENCE [LARGE SCALE GENOMIC DNA]</scope>
</reference>
<keyword evidence="4" id="KW-1185">Reference proteome</keyword>
<feature type="region of interest" description="Disordered" evidence="1">
    <location>
        <begin position="574"/>
        <end position="611"/>
    </location>
</feature>
<dbReference type="Proteomes" id="UP000030689">
    <property type="component" value="Unassembled WGS sequence"/>
</dbReference>
<dbReference type="Gramene" id="ESQ39957">
    <property type="protein sequence ID" value="ESQ39957"/>
    <property type="gene ID" value="EUTSA_v10000795mg"/>
</dbReference>
<evidence type="ECO:0000256" key="1">
    <source>
        <dbReference type="SAM" id="MobiDB-lite"/>
    </source>
</evidence>
<feature type="compositionally biased region" description="Polar residues" evidence="1">
    <location>
        <begin position="476"/>
        <end position="486"/>
    </location>
</feature>
<dbReference type="AlphaFoldDB" id="V4LC36"/>
<dbReference type="OMA" id="AQMVHQI"/>
<dbReference type="OrthoDB" id="774308at2759"/>
<feature type="region of interest" description="Disordered" evidence="1">
    <location>
        <begin position="385"/>
        <end position="486"/>
    </location>
</feature>